<evidence type="ECO:0000259" key="3">
    <source>
        <dbReference type="Pfam" id="PF00076"/>
    </source>
</evidence>
<dbReference type="Pfam" id="PF00076">
    <property type="entry name" value="RRM_1"/>
    <property type="match status" value="1"/>
</dbReference>
<dbReference type="Proteomes" id="UP001054252">
    <property type="component" value="Unassembled WGS sequence"/>
</dbReference>
<keyword evidence="1" id="KW-0677">Repeat</keyword>
<feature type="domain" description="RRM" evidence="3">
    <location>
        <begin position="45"/>
        <end position="77"/>
    </location>
</feature>
<accession>A0AAV5IBX7</accession>
<reference evidence="4 5" key="1">
    <citation type="journal article" date="2021" name="Commun. Biol.">
        <title>The genome of Shorea leprosula (Dipterocarpaceae) highlights the ecological relevance of drought in aseasonal tropical rainforests.</title>
        <authorList>
            <person name="Ng K.K.S."/>
            <person name="Kobayashi M.J."/>
            <person name="Fawcett J.A."/>
            <person name="Hatakeyama M."/>
            <person name="Paape T."/>
            <person name="Ng C.H."/>
            <person name="Ang C.C."/>
            <person name="Tnah L.H."/>
            <person name="Lee C.T."/>
            <person name="Nishiyama T."/>
            <person name="Sese J."/>
            <person name="O'Brien M.J."/>
            <person name="Copetti D."/>
            <person name="Mohd Noor M.I."/>
            <person name="Ong R.C."/>
            <person name="Putra M."/>
            <person name="Sireger I.Z."/>
            <person name="Indrioko S."/>
            <person name="Kosugi Y."/>
            <person name="Izuno A."/>
            <person name="Isagi Y."/>
            <person name="Lee S.L."/>
            <person name="Shimizu K.K."/>
        </authorList>
    </citation>
    <scope>NUCLEOTIDE SEQUENCE [LARGE SCALE GENOMIC DNA]</scope>
    <source>
        <strain evidence="4">214</strain>
    </source>
</reference>
<organism evidence="4 5">
    <name type="scientific">Rubroshorea leprosula</name>
    <dbReference type="NCBI Taxonomy" id="152421"/>
    <lineage>
        <taxon>Eukaryota</taxon>
        <taxon>Viridiplantae</taxon>
        <taxon>Streptophyta</taxon>
        <taxon>Embryophyta</taxon>
        <taxon>Tracheophyta</taxon>
        <taxon>Spermatophyta</taxon>
        <taxon>Magnoliopsida</taxon>
        <taxon>eudicotyledons</taxon>
        <taxon>Gunneridae</taxon>
        <taxon>Pentapetalae</taxon>
        <taxon>rosids</taxon>
        <taxon>malvids</taxon>
        <taxon>Malvales</taxon>
        <taxon>Dipterocarpaceae</taxon>
        <taxon>Rubroshorea</taxon>
    </lineage>
</organism>
<dbReference type="InterPro" id="IPR000504">
    <property type="entry name" value="RRM_dom"/>
</dbReference>
<evidence type="ECO:0000313" key="4">
    <source>
        <dbReference type="EMBL" id="GKU94780.1"/>
    </source>
</evidence>
<keyword evidence="5" id="KW-1185">Reference proteome</keyword>
<proteinExistence type="predicted"/>
<comment type="caution">
    <text evidence="4">The sequence shown here is derived from an EMBL/GenBank/DDBJ whole genome shotgun (WGS) entry which is preliminary data.</text>
</comment>
<dbReference type="InterPro" id="IPR012677">
    <property type="entry name" value="Nucleotide-bd_a/b_plait_sf"/>
</dbReference>
<evidence type="ECO:0000256" key="2">
    <source>
        <dbReference type="ARBA" id="ARBA00022884"/>
    </source>
</evidence>
<dbReference type="AlphaFoldDB" id="A0AAV5IBX7"/>
<dbReference type="GO" id="GO:0003723">
    <property type="term" value="F:RNA binding"/>
    <property type="evidence" value="ECO:0007669"/>
    <property type="project" value="UniProtKB-KW"/>
</dbReference>
<evidence type="ECO:0000256" key="1">
    <source>
        <dbReference type="ARBA" id="ARBA00022737"/>
    </source>
</evidence>
<protein>
    <recommendedName>
        <fullName evidence="3">RRM domain-containing protein</fullName>
    </recommendedName>
</protein>
<name>A0AAV5IBX7_9ROSI</name>
<dbReference type="Gene3D" id="3.30.70.330">
    <property type="match status" value="1"/>
</dbReference>
<sequence>MKSNKNAIDKLNGVLLNNKQVSVGPFIHKQEERESAVDKAEFNNIYMKNLSESVTDEDLKKICGEYGSIISSVVIRDGARVKMCWICQL</sequence>
<dbReference type="EMBL" id="BPVZ01000008">
    <property type="protein sequence ID" value="GKU94780.1"/>
    <property type="molecule type" value="Genomic_DNA"/>
</dbReference>
<gene>
    <name evidence="4" type="ORF">SLEP1_g8222</name>
</gene>
<dbReference type="InterPro" id="IPR035979">
    <property type="entry name" value="RBD_domain_sf"/>
</dbReference>
<evidence type="ECO:0000313" key="5">
    <source>
        <dbReference type="Proteomes" id="UP001054252"/>
    </source>
</evidence>
<dbReference type="PANTHER" id="PTHR24012">
    <property type="entry name" value="RNA BINDING PROTEIN"/>
    <property type="match status" value="1"/>
</dbReference>
<keyword evidence="2" id="KW-0694">RNA-binding</keyword>
<dbReference type="SUPFAM" id="SSF54928">
    <property type="entry name" value="RNA-binding domain, RBD"/>
    <property type="match status" value="1"/>
</dbReference>